<evidence type="ECO:0000256" key="1">
    <source>
        <dbReference type="ARBA" id="ARBA00004429"/>
    </source>
</evidence>
<keyword evidence="11" id="KW-1185">Reference proteome</keyword>
<keyword evidence="3" id="KW-1003">Cell membrane</keyword>
<evidence type="ECO:0000313" key="10">
    <source>
        <dbReference type="EMBL" id="SDF25486.1"/>
    </source>
</evidence>
<evidence type="ECO:0000256" key="2">
    <source>
        <dbReference type="ARBA" id="ARBA00022448"/>
    </source>
</evidence>
<dbReference type="PANTHER" id="PTHR43357">
    <property type="entry name" value="INNER MEMBRANE ABC TRANSPORTER PERMEASE PROTEIN YDCV"/>
    <property type="match status" value="1"/>
</dbReference>
<gene>
    <name evidence="10" type="ORF">SAMN04488243_13525</name>
</gene>
<feature type="transmembrane region" description="Helical" evidence="8">
    <location>
        <begin position="424"/>
        <end position="446"/>
    </location>
</feature>
<evidence type="ECO:0000256" key="4">
    <source>
        <dbReference type="ARBA" id="ARBA00022519"/>
    </source>
</evidence>
<sequence length="489" mass="51166">MKRVARGEPLPWGLLPLGALLLPFLVLVAQGIPRLGGALAAWDVALNSLLLALVGTLLVLALGLLLAALALWGGVGRGLEALLFLSFYIPPFVTGMGLLFTLQSFGVALYGAKGILLAWTLHYAPMAYALLRPALGPLWPLLRAARVHGVVGVRRLRVLLPPLLPSLLSAGGLVYLALLGNFGVPAVLGLPARVYVLPTLAYARLNSPLSPDPIGEAAALGLLLGLLALPALLLRPRPLLEAASEGPPSRKPLYALLFALYALLSLGLAAWGLLREALFNPYTGALEPAFAAALALPLVVKGLGNSAFLALATASLLALLALALRPFPQALARARQALDLHHTLPGTLLALGLTLLLAPTPLYATPWLLLLAYLLNFASPAFRALEAGLRVEAQVAAARVHGLPFWRAWLRVGYPLLLPQARGAFFLIFSLALSEITLSSLLYAPGAETVGVAVLGALNGGLYREAAAVGLILAALSGLALLALGRRGW</sequence>
<evidence type="ECO:0000256" key="6">
    <source>
        <dbReference type="ARBA" id="ARBA00022989"/>
    </source>
</evidence>
<dbReference type="Proteomes" id="UP000199446">
    <property type="component" value="Unassembled WGS sequence"/>
</dbReference>
<evidence type="ECO:0000313" key="11">
    <source>
        <dbReference type="Proteomes" id="UP000199446"/>
    </source>
</evidence>
<dbReference type="PANTHER" id="PTHR43357:SF3">
    <property type="entry name" value="FE(3+)-TRANSPORT SYSTEM PERMEASE PROTEIN FBPB 2"/>
    <property type="match status" value="1"/>
</dbReference>
<keyword evidence="7 8" id="KW-0472">Membrane</keyword>
<feature type="transmembrane region" description="Helical" evidence="8">
    <location>
        <begin position="156"/>
        <end position="176"/>
    </location>
</feature>
<keyword evidence="4" id="KW-0997">Cell inner membrane</keyword>
<dbReference type="GO" id="GO:0055085">
    <property type="term" value="P:transmembrane transport"/>
    <property type="evidence" value="ECO:0007669"/>
    <property type="project" value="InterPro"/>
</dbReference>
<dbReference type="AlphaFoldDB" id="A0A1G7JKS0"/>
<accession>A0A1G7JKS0</accession>
<evidence type="ECO:0000259" key="9">
    <source>
        <dbReference type="PROSITE" id="PS50928"/>
    </source>
</evidence>
<evidence type="ECO:0000256" key="5">
    <source>
        <dbReference type="ARBA" id="ARBA00022692"/>
    </source>
</evidence>
<dbReference type="RefSeq" id="WP_093008351.1">
    <property type="nucleotide sequence ID" value="NZ_JAKCMF010000035.1"/>
</dbReference>
<dbReference type="InterPro" id="IPR000515">
    <property type="entry name" value="MetI-like"/>
</dbReference>
<evidence type="ECO:0000256" key="7">
    <source>
        <dbReference type="ARBA" id="ARBA00023136"/>
    </source>
</evidence>
<feature type="transmembrane region" description="Helical" evidence="8">
    <location>
        <begin position="281"/>
        <end position="300"/>
    </location>
</feature>
<evidence type="ECO:0000256" key="8">
    <source>
        <dbReference type="SAM" id="Phobius"/>
    </source>
</evidence>
<dbReference type="Gene3D" id="1.10.3720.10">
    <property type="entry name" value="MetI-like"/>
    <property type="match status" value="2"/>
</dbReference>
<reference evidence="11" key="1">
    <citation type="submission" date="2016-10" db="EMBL/GenBank/DDBJ databases">
        <authorList>
            <person name="Varghese N."/>
            <person name="Submissions S."/>
        </authorList>
    </citation>
    <scope>NUCLEOTIDE SEQUENCE [LARGE SCALE GENOMIC DNA]</scope>
    <source>
        <strain evidence="11">CGMCC 1.6992</strain>
    </source>
</reference>
<comment type="subcellular location">
    <subcellularLocation>
        <location evidence="1">Cell inner membrane</location>
        <topology evidence="1">Multi-pass membrane protein</topology>
    </subcellularLocation>
</comment>
<feature type="transmembrane region" description="Helical" evidence="8">
    <location>
        <begin position="114"/>
        <end position="135"/>
    </location>
</feature>
<protein>
    <submittedName>
        <fullName evidence="10">Iron(III) transport system permease protein</fullName>
    </submittedName>
</protein>
<feature type="transmembrane region" description="Helical" evidence="8">
    <location>
        <begin position="12"/>
        <end position="32"/>
    </location>
</feature>
<dbReference type="PROSITE" id="PS50928">
    <property type="entry name" value="ABC_TM1"/>
    <property type="match status" value="2"/>
</dbReference>
<dbReference type="SUPFAM" id="SSF161098">
    <property type="entry name" value="MetI-like"/>
    <property type="match status" value="2"/>
</dbReference>
<feature type="transmembrane region" description="Helical" evidence="8">
    <location>
        <begin position="253"/>
        <end position="274"/>
    </location>
</feature>
<feature type="transmembrane region" description="Helical" evidence="8">
    <location>
        <begin position="44"/>
        <end position="69"/>
    </location>
</feature>
<keyword evidence="2" id="KW-0813">Transport</keyword>
<dbReference type="InterPro" id="IPR035906">
    <property type="entry name" value="MetI-like_sf"/>
</dbReference>
<feature type="domain" description="ABC transmembrane type-1" evidence="9">
    <location>
        <begin position="303"/>
        <end position="484"/>
    </location>
</feature>
<dbReference type="OrthoDB" id="27542at2"/>
<evidence type="ECO:0000256" key="3">
    <source>
        <dbReference type="ARBA" id="ARBA00022475"/>
    </source>
</evidence>
<keyword evidence="6 8" id="KW-1133">Transmembrane helix</keyword>
<name>A0A1G7JKS0_9DEIN</name>
<dbReference type="EMBL" id="FNBC01000035">
    <property type="protein sequence ID" value="SDF25486.1"/>
    <property type="molecule type" value="Genomic_DNA"/>
</dbReference>
<organism evidence="10 11">
    <name type="scientific">Thermus arciformis</name>
    <dbReference type="NCBI Taxonomy" id="482827"/>
    <lineage>
        <taxon>Bacteria</taxon>
        <taxon>Thermotogati</taxon>
        <taxon>Deinococcota</taxon>
        <taxon>Deinococci</taxon>
        <taxon>Thermales</taxon>
        <taxon>Thermaceae</taxon>
        <taxon>Thermus</taxon>
    </lineage>
</organism>
<dbReference type="GO" id="GO:0005886">
    <property type="term" value="C:plasma membrane"/>
    <property type="evidence" value="ECO:0007669"/>
    <property type="project" value="UniProtKB-SubCell"/>
</dbReference>
<feature type="domain" description="ABC transmembrane type-1" evidence="9">
    <location>
        <begin position="45"/>
        <end position="235"/>
    </location>
</feature>
<keyword evidence="5 8" id="KW-0812">Transmembrane</keyword>
<feature type="transmembrane region" description="Helical" evidence="8">
    <location>
        <begin position="466"/>
        <end position="484"/>
    </location>
</feature>
<proteinExistence type="predicted"/>
<feature type="transmembrane region" description="Helical" evidence="8">
    <location>
        <begin position="81"/>
        <end position="102"/>
    </location>
</feature>
<feature type="transmembrane region" description="Helical" evidence="8">
    <location>
        <begin position="306"/>
        <end position="325"/>
    </location>
</feature>
<feature type="transmembrane region" description="Helical" evidence="8">
    <location>
        <begin position="214"/>
        <end position="233"/>
    </location>
</feature>
<dbReference type="STRING" id="482827.SAMN04488243_13525"/>